<evidence type="ECO:0000313" key="2">
    <source>
        <dbReference type="Proteomes" id="UP000828390"/>
    </source>
</evidence>
<reference evidence="1" key="1">
    <citation type="journal article" date="2019" name="bioRxiv">
        <title>The Genome of the Zebra Mussel, Dreissena polymorpha: A Resource for Invasive Species Research.</title>
        <authorList>
            <person name="McCartney M.A."/>
            <person name="Auch B."/>
            <person name="Kono T."/>
            <person name="Mallez S."/>
            <person name="Zhang Y."/>
            <person name="Obille A."/>
            <person name="Becker A."/>
            <person name="Abrahante J.E."/>
            <person name="Garbe J."/>
            <person name="Badalamenti J.P."/>
            <person name="Herman A."/>
            <person name="Mangelson H."/>
            <person name="Liachko I."/>
            <person name="Sullivan S."/>
            <person name="Sone E.D."/>
            <person name="Koren S."/>
            <person name="Silverstein K.A.T."/>
            <person name="Beckman K.B."/>
            <person name="Gohl D.M."/>
        </authorList>
    </citation>
    <scope>NUCLEOTIDE SEQUENCE</scope>
    <source>
        <strain evidence="1">Duluth1</strain>
        <tissue evidence="1">Whole animal</tissue>
    </source>
</reference>
<evidence type="ECO:0000313" key="1">
    <source>
        <dbReference type="EMBL" id="KAH3709890.1"/>
    </source>
</evidence>
<name>A0A9D3YYY3_DREPO</name>
<organism evidence="1 2">
    <name type="scientific">Dreissena polymorpha</name>
    <name type="common">Zebra mussel</name>
    <name type="synonym">Mytilus polymorpha</name>
    <dbReference type="NCBI Taxonomy" id="45954"/>
    <lineage>
        <taxon>Eukaryota</taxon>
        <taxon>Metazoa</taxon>
        <taxon>Spiralia</taxon>
        <taxon>Lophotrochozoa</taxon>
        <taxon>Mollusca</taxon>
        <taxon>Bivalvia</taxon>
        <taxon>Autobranchia</taxon>
        <taxon>Heteroconchia</taxon>
        <taxon>Euheterodonta</taxon>
        <taxon>Imparidentia</taxon>
        <taxon>Neoheterodontei</taxon>
        <taxon>Myida</taxon>
        <taxon>Dreissenoidea</taxon>
        <taxon>Dreissenidae</taxon>
        <taxon>Dreissena</taxon>
    </lineage>
</organism>
<proteinExistence type="predicted"/>
<dbReference type="Proteomes" id="UP000828390">
    <property type="component" value="Unassembled WGS sequence"/>
</dbReference>
<keyword evidence="2" id="KW-1185">Reference proteome</keyword>
<accession>A0A9D3YYY3</accession>
<dbReference type="EMBL" id="JAIWYP010000014">
    <property type="protein sequence ID" value="KAH3709890.1"/>
    <property type="molecule type" value="Genomic_DNA"/>
</dbReference>
<gene>
    <name evidence="1" type="ORF">DPMN_069355</name>
</gene>
<comment type="caution">
    <text evidence="1">The sequence shown here is derived from an EMBL/GenBank/DDBJ whole genome shotgun (WGS) entry which is preliminary data.</text>
</comment>
<reference evidence="1" key="2">
    <citation type="submission" date="2020-11" db="EMBL/GenBank/DDBJ databases">
        <authorList>
            <person name="McCartney M.A."/>
            <person name="Auch B."/>
            <person name="Kono T."/>
            <person name="Mallez S."/>
            <person name="Becker A."/>
            <person name="Gohl D.M."/>
            <person name="Silverstein K.A.T."/>
            <person name="Koren S."/>
            <person name="Bechman K.B."/>
            <person name="Herman A."/>
            <person name="Abrahante J.E."/>
            <person name="Garbe J."/>
        </authorList>
    </citation>
    <scope>NUCLEOTIDE SEQUENCE</scope>
    <source>
        <strain evidence="1">Duluth1</strain>
        <tissue evidence="1">Whole animal</tissue>
    </source>
</reference>
<protein>
    <submittedName>
        <fullName evidence="1">Uncharacterized protein</fullName>
    </submittedName>
</protein>
<dbReference type="AlphaFoldDB" id="A0A9D3YYY3"/>
<sequence length="156" mass="18008">MHFFLFQVPKYEDHAYAKAECPSQPRLASTSTSVQTEDQSYCHDEHIFKARPITETYVQTDLNAKCDKTVQIDSFDGDMCKILTEIKQKNQIKIIQTLKAKVTDLSKECTELKRRVFSSSNMLHPNDQVQFYTGLSNLETYNALFNYLQPKALNLT</sequence>